<feature type="region of interest" description="Disordered" evidence="1">
    <location>
        <begin position="1"/>
        <end position="93"/>
    </location>
</feature>
<dbReference type="EMBL" id="LSRQ01000732">
    <property type="protein sequence ID" value="OAY81127.1"/>
    <property type="molecule type" value="Genomic_DNA"/>
</dbReference>
<sequence>MSSELVSLRLVTGDFPSESDLNDQRDDDNDENDNRADNEATFNTGSSTLQTSLPRSGRLLRRRSQHLRPNSATSFARSAGQSPAVLSNTSRMS</sequence>
<evidence type="ECO:0000313" key="3">
    <source>
        <dbReference type="Proteomes" id="UP000092600"/>
    </source>
</evidence>
<protein>
    <submittedName>
        <fullName evidence="2">Uncharacterized protein</fullName>
    </submittedName>
</protein>
<feature type="compositionally biased region" description="Polar residues" evidence="1">
    <location>
        <begin position="70"/>
        <end position="93"/>
    </location>
</feature>
<evidence type="ECO:0000256" key="1">
    <source>
        <dbReference type="SAM" id="MobiDB-lite"/>
    </source>
</evidence>
<gene>
    <name evidence="2" type="ORF">ACMD2_06741</name>
</gene>
<comment type="caution">
    <text evidence="2">The sequence shown here is derived from an EMBL/GenBank/DDBJ whole genome shotgun (WGS) entry which is preliminary data.</text>
</comment>
<accession>A0A199VV62</accession>
<reference evidence="2 3" key="1">
    <citation type="journal article" date="2016" name="DNA Res.">
        <title>The draft genome of MD-2 pineapple using hybrid error correction of long reads.</title>
        <authorList>
            <person name="Redwan R.M."/>
            <person name="Saidin A."/>
            <person name="Kumar S.V."/>
        </authorList>
    </citation>
    <scope>NUCLEOTIDE SEQUENCE [LARGE SCALE GENOMIC DNA]</scope>
    <source>
        <strain evidence="3">cv. MD2</strain>
        <tissue evidence="2">Leaf</tissue>
    </source>
</reference>
<feature type="compositionally biased region" description="Polar residues" evidence="1">
    <location>
        <begin position="41"/>
        <end position="51"/>
    </location>
</feature>
<dbReference type="AlphaFoldDB" id="A0A199VV62"/>
<proteinExistence type="predicted"/>
<name>A0A199VV62_ANACO</name>
<organism evidence="2 3">
    <name type="scientific">Ananas comosus</name>
    <name type="common">Pineapple</name>
    <name type="synonym">Ananas ananas</name>
    <dbReference type="NCBI Taxonomy" id="4615"/>
    <lineage>
        <taxon>Eukaryota</taxon>
        <taxon>Viridiplantae</taxon>
        <taxon>Streptophyta</taxon>
        <taxon>Embryophyta</taxon>
        <taxon>Tracheophyta</taxon>
        <taxon>Spermatophyta</taxon>
        <taxon>Magnoliopsida</taxon>
        <taxon>Liliopsida</taxon>
        <taxon>Poales</taxon>
        <taxon>Bromeliaceae</taxon>
        <taxon>Bromelioideae</taxon>
        <taxon>Ananas</taxon>
    </lineage>
</organism>
<evidence type="ECO:0000313" key="2">
    <source>
        <dbReference type="EMBL" id="OAY81127.1"/>
    </source>
</evidence>
<dbReference type="Proteomes" id="UP000092600">
    <property type="component" value="Unassembled WGS sequence"/>
</dbReference>